<keyword evidence="1" id="KW-0812">Transmembrane</keyword>
<keyword evidence="4" id="KW-1185">Reference proteome</keyword>
<dbReference type="Pfam" id="PF08378">
    <property type="entry name" value="NERD"/>
    <property type="match status" value="1"/>
</dbReference>
<accession>A0A9X8Y7Z6</accession>
<keyword evidence="1" id="KW-0472">Membrane</keyword>
<feature type="transmembrane region" description="Helical" evidence="1">
    <location>
        <begin position="6"/>
        <end position="25"/>
    </location>
</feature>
<gene>
    <name evidence="3" type="ORF">EDD78_108145</name>
</gene>
<feature type="domain" description="NERD" evidence="2">
    <location>
        <begin position="32"/>
        <end position="149"/>
    </location>
</feature>
<proteinExistence type="predicted"/>
<dbReference type="InterPro" id="IPR011528">
    <property type="entry name" value="NERD"/>
</dbReference>
<reference evidence="3 4" key="1">
    <citation type="submission" date="2019-03" db="EMBL/GenBank/DDBJ databases">
        <title>Genomic Encyclopedia of Type Strains, Phase IV (KMG-IV): sequencing the most valuable type-strain genomes for metagenomic binning, comparative biology and taxonomic classification.</title>
        <authorList>
            <person name="Goeker M."/>
        </authorList>
    </citation>
    <scope>NUCLEOTIDE SEQUENCE [LARGE SCALE GENOMIC DNA]</scope>
    <source>
        <strain evidence="3 4">DSM 100433</strain>
    </source>
</reference>
<dbReference type="AlphaFoldDB" id="A0A9X8Y7Z6"/>
<name>A0A9X8Y7Z6_9FIRM</name>
<evidence type="ECO:0000313" key="3">
    <source>
        <dbReference type="EMBL" id="TCL42830.1"/>
    </source>
</evidence>
<evidence type="ECO:0000313" key="4">
    <source>
        <dbReference type="Proteomes" id="UP000294682"/>
    </source>
</evidence>
<dbReference type="RefSeq" id="WP_159449027.1">
    <property type="nucleotide sequence ID" value="NZ_SLUK01000008.1"/>
</dbReference>
<protein>
    <submittedName>
        <fullName evidence="3">Nuclease-like protein</fullName>
    </submittedName>
</protein>
<dbReference type="PROSITE" id="PS50965">
    <property type="entry name" value="NERD"/>
    <property type="match status" value="1"/>
</dbReference>
<keyword evidence="1" id="KW-1133">Transmembrane helix</keyword>
<dbReference type="Proteomes" id="UP000294682">
    <property type="component" value="Unassembled WGS sequence"/>
</dbReference>
<comment type="caution">
    <text evidence="3">The sequence shown here is derived from an EMBL/GenBank/DDBJ whole genome shotgun (WGS) entry which is preliminary data.</text>
</comment>
<evidence type="ECO:0000256" key="1">
    <source>
        <dbReference type="SAM" id="Phobius"/>
    </source>
</evidence>
<sequence length="198" mass="22345">MQQYGIWIVTGVLAVALLIGAWYLYRYLLYRSGKLGKQKVSAALKKFGVIRNFKVVDDLNLSYNGRAAHIDHMLIGFFGILFVSTVNDTAEYYGDAKSEGWTQVTAKTRKKMPNLMQENLHNIDVVREIFSKNDIYNIQMEGVTVFCGSVKKSLIGITGAQGLMTFKKFKAYLGKAKFDKDNDVDVPGLYGLIMKYKV</sequence>
<evidence type="ECO:0000259" key="2">
    <source>
        <dbReference type="PROSITE" id="PS50965"/>
    </source>
</evidence>
<dbReference type="EMBL" id="SLUK01000008">
    <property type="protein sequence ID" value="TCL42830.1"/>
    <property type="molecule type" value="Genomic_DNA"/>
</dbReference>
<organism evidence="3 4">
    <name type="scientific">Harryflintia acetispora</name>
    <dbReference type="NCBI Taxonomy" id="1849041"/>
    <lineage>
        <taxon>Bacteria</taxon>
        <taxon>Bacillati</taxon>
        <taxon>Bacillota</taxon>
        <taxon>Clostridia</taxon>
        <taxon>Eubacteriales</taxon>
        <taxon>Oscillospiraceae</taxon>
        <taxon>Harryflintia</taxon>
    </lineage>
</organism>